<proteinExistence type="predicted"/>
<dbReference type="EMBL" id="JAUSXB010000001">
    <property type="protein sequence ID" value="MDQ0673217.1"/>
    <property type="molecule type" value="Genomic_DNA"/>
</dbReference>
<evidence type="ECO:0000256" key="1">
    <source>
        <dbReference type="SAM" id="MobiDB-lite"/>
    </source>
</evidence>
<name>A0ABU0PI17_9MICC</name>
<accession>A0ABU0PI17</accession>
<gene>
    <name evidence="2" type="ORF">QFZ36_000778</name>
</gene>
<reference evidence="2 3" key="1">
    <citation type="submission" date="2023-07" db="EMBL/GenBank/DDBJ databases">
        <title>Comparative genomics of wheat-associated soil bacteria to identify genetic determinants of phenazine resistance.</title>
        <authorList>
            <person name="Mouncey N."/>
        </authorList>
    </citation>
    <scope>NUCLEOTIDE SEQUENCE [LARGE SCALE GENOMIC DNA]</scope>
    <source>
        <strain evidence="2 3">W1I3</strain>
    </source>
</reference>
<keyword evidence="3" id="KW-1185">Reference proteome</keyword>
<comment type="caution">
    <text evidence="2">The sequence shown here is derived from an EMBL/GenBank/DDBJ whole genome shotgun (WGS) entry which is preliminary data.</text>
</comment>
<feature type="region of interest" description="Disordered" evidence="1">
    <location>
        <begin position="1"/>
        <end position="21"/>
    </location>
</feature>
<dbReference type="Proteomes" id="UP001236806">
    <property type="component" value="Unassembled WGS sequence"/>
</dbReference>
<protein>
    <submittedName>
        <fullName evidence="2">Uncharacterized protein</fullName>
    </submittedName>
</protein>
<evidence type="ECO:0000313" key="2">
    <source>
        <dbReference type="EMBL" id="MDQ0673217.1"/>
    </source>
</evidence>
<evidence type="ECO:0000313" key="3">
    <source>
        <dbReference type="Proteomes" id="UP001236806"/>
    </source>
</evidence>
<sequence>MVTSRNSAAGSSSVQSSSMEVPATRYGYGRTPYGAVTVPTFAARTVLRSPFAVTL</sequence>
<organism evidence="2 3">
    <name type="scientific">Pseudarthrobacter siccitolerans</name>
    <dbReference type="NCBI Taxonomy" id="861266"/>
    <lineage>
        <taxon>Bacteria</taxon>
        <taxon>Bacillati</taxon>
        <taxon>Actinomycetota</taxon>
        <taxon>Actinomycetes</taxon>
        <taxon>Micrococcales</taxon>
        <taxon>Micrococcaceae</taxon>
        <taxon>Pseudarthrobacter</taxon>
    </lineage>
</organism>